<evidence type="ECO:0000313" key="4">
    <source>
        <dbReference type="RefSeq" id="XP_072808884.1"/>
    </source>
</evidence>
<feature type="region of interest" description="Disordered" evidence="1">
    <location>
        <begin position="162"/>
        <end position="323"/>
    </location>
</feature>
<dbReference type="InterPro" id="IPR050656">
    <property type="entry name" value="PINX1"/>
</dbReference>
<dbReference type="InterPro" id="IPR000467">
    <property type="entry name" value="G_patch_dom"/>
</dbReference>
<feature type="compositionally biased region" description="Basic residues" evidence="1">
    <location>
        <begin position="15"/>
        <end position="24"/>
    </location>
</feature>
<dbReference type="PANTHER" id="PTHR23149:SF27">
    <property type="entry name" value="PIN2_TERF1-INTERACTING TELOMERASE INHIBITOR 1"/>
    <property type="match status" value="1"/>
</dbReference>
<protein>
    <submittedName>
        <fullName evidence="4">PIN2/TERF1-interacting telomerase inhibitor 1 isoform X1</fullName>
    </submittedName>
</protein>
<evidence type="ECO:0000256" key="1">
    <source>
        <dbReference type="SAM" id="MobiDB-lite"/>
    </source>
</evidence>
<name>A0ABM5CJQ2_VICPA</name>
<dbReference type="PANTHER" id="PTHR23149">
    <property type="entry name" value="G PATCH DOMAIN CONTAINING PROTEIN"/>
    <property type="match status" value="1"/>
</dbReference>
<dbReference type="SMART" id="SM00443">
    <property type="entry name" value="G_patch"/>
    <property type="match status" value="1"/>
</dbReference>
<feature type="compositionally biased region" description="Basic and acidic residues" evidence="1">
    <location>
        <begin position="275"/>
        <end position="287"/>
    </location>
</feature>
<feature type="compositionally biased region" description="Basic and acidic residues" evidence="1">
    <location>
        <begin position="196"/>
        <end position="205"/>
    </location>
</feature>
<feature type="compositionally biased region" description="Polar residues" evidence="1">
    <location>
        <begin position="1"/>
        <end position="14"/>
    </location>
</feature>
<dbReference type="Pfam" id="PF01585">
    <property type="entry name" value="G-patch"/>
    <property type="match status" value="1"/>
</dbReference>
<reference evidence="4" key="1">
    <citation type="submission" date="2025-08" db="UniProtKB">
        <authorList>
            <consortium name="RefSeq"/>
        </authorList>
    </citation>
    <scope>IDENTIFICATION</scope>
</reference>
<feature type="compositionally biased region" description="Acidic residues" evidence="1">
    <location>
        <begin position="264"/>
        <end position="274"/>
    </location>
</feature>
<feature type="region of interest" description="Disordered" evidence="1">
    <location>
        <begin position="1"/>
        <end position="38"/>
    </location>
</feature>
<sequence length="323" mass="36655">MLLASSNLRGWRNGSTKRSRRKQKWSVDPRNTAWSNDDSKFGQRMLEKMGWSKGKGLGAQEQGATEHIKVQVKNNHLGLGATISNEDNWIAHQDDFNQLLAELNTCHGQETADSSDNKEKKSFSLEEKSKISKNRVHYMKFTKGKDLSSRSKTDLDCIFGKRQSKKTTEDDSGPAAPEQVDISTTTTSAFTIQEYFARRMAERRNRPQGTAPEFAVSETQTERKRGKKRRKEAKDNDVENYTQPKAKKKQDQVEWQLGGPGWDENLDASAEDGEDCARPREDQDLPPKPKKRKAKKKKQDEAAVDGLLDETPVKKKKKKKGSK</sequence>
<feature type="compositionally biased region" description="Basic residues" evidence="1">
    <location>
        <begin position="314"/>
        <end position="323"/>
    </location>
</feature>
<keyword evidence="3" id="KW-1185">Reference proteome</keyword>
<gene>
    <name evidence="4" type="primary">PINX1</name>
</gene>
<dbReference type="Proteomes" id="UP001652581">
    <property type="component" value="Chromosome 31"/>
</dbReference>
<dbReference type="PROSITE" id="PS50174">
    <property type="entry name" value="G_PATCH"/>
    <property type="match status" value="1"/>
</dbReference>
<proteinExistence type="predicted"/>
<feature type="domain" description="G-patch" evidence="2">
    <location>
        <begin position="38"/>
        <end position="84"/>
    </location>
</feature>
<accession>A0ABM5CJQ2</accession>
<dbReference type="RefSeq" id="XP_072808884.1">
    <property type="nucleotide sequence ID" value="XM_072952783.1"/>
</dbReference>
<feature type="compositionally biased region" description="Polar residues" evidence="1">
    <location>
        <begin position="181"/>
        <end position="191"/>
    </location>
</feature>
<organism evidence="3 4">
    <name type="scientific">Vicugna pacos</name>
    <name type="common">Alpaca</name>
    <name type="synonym">Lama pacos</name>
    <dbReference type="NCBI Taxonomy" id="30538"/>
    <lineage>
        <taxon>Eukaryota</taxon>
        <taxon>Metazoa</taxon>
        <taxon>Chordata</taxon>
        <taxon>Craniata</taxon>
        <taxon>Vertebrata</taxon>
        <taxon>Euteleostomi</taxon>
        <taxon>Mammalia</taxon>
        <taxon>Eutheria</taxon>
        <taxon>Laurasiatheria</taxon>
        <taxon>Artiodactyla</taxon>
        <taxon>Tylopoda</taxon>
        <taxon>Camelidae</taxon>
        <taxon>Vicugna</taxon>
    </lineage>
</organism>
<evidence type="ECO:0000259" key="2">
    <source>
        <dbReference type="PROSITE" id="PS50174"/>
    </source>
</evidence>
<evidence type="ECO:0000313" key="3">
    <source>
        <dbReference type="Proteomes" id="UP001652581"/>
    </source>
</evidence>
<feature type="compositionally biased region" description="Basic residues" evidence="1">
    <location>
        <begin position="288"/>
        <end position="297"/>
    </location>
</feature>
<dbReference type="GeneID" id="102530875"/>